<dbReference type="AlphaFoldDB" id="A0AAD5CV15"/>
<organism evidence="1 3">
    <name type="scientific">Ambrosia artemisiifolia</name>
    <name type="common">Common ragweed</name>
    <dbReference type="NCBI Taxonomy" id="4212"/>
    <lineage>
        <taxon>Eukaryota</taxon>
        <taxon>Viridiplantae</taxon>
        <taxon>Streptophyta</taxon>
        <taxon>Embryophyta</taxon>
        <taxon>Tracheophyta</taxon>
        <taxon>Spermatophyta</taxon>
        <taxon>Magnoliopsida</taxon>
        <taxon>eudicotyledons</taxon>
        <taxon>Gunneridae</taxon>
        <taxon>Pentapetalae</taxon>
        <taxon>asterids</taxon>
        <taxon>campanulids</taxon>
        <taxon>Asterales</taxon>
        <taxon>Asteraceae</taxon>
        <taxon>Asteroideae</taxon>
        <taxon>Heliantheae alliance</taxon>
        <taxon>Heliantheae</taxon>
        <taxon>Ambrosia</taxon>
    </lineage>
</organism>
<protein>
    <submittedName>
        <fullName evidence="1">Uncharacterized protein</fullName>
    </submittedName>
</protein>
<name>A0AAD5CV15_AMBAR</name>
<dbReference type="PANTHER" id="PTHR45958">
    <property type="entry name" value="RING-TYPE E3 UBIQUITIN TRANSFERASE"/>
    <property type="match status" value="1"/>
</dbReference>
<dbReference type="PANTHER" id="PTHR45958:SF6">
    <property type="entry name" value="U-BOX DOMAIN-CONTAINING PROTEIN 43"/>
    <property type="match status" value="1"/>
</dbReference>
<keyword evidence="3" id="KW-1185">Reference proteome</keyword>
<dbReference type="Proteomes" id="UP001206925">
    <property type="component" value="Unassembled WGS sequence"/>
</dbReference>
<gene>
    <name evidence="1" type="ORF">M8C21_027427</name>
    <name evidence="2" type="ORF">M8C21_027433</name>
</gene>
<evidence type="ECO:0000313" key="2">
    <source>
        <dbReference type="EMBL" id="KAI7747861.1"/>
    </source>
</evidence>
<dbReference type="EMBL" id="JAMZMK010006650">
    <property type="protein sequence ID" value="KAI7747855.1"/>
    <property type="molecule type" value="Genomic_DNA"/>
</dbReference>
<proteinExistence type="predicted"/>
<evidence type="ECO:0000313" key="1">
    <source>
        <dbReference type="EMBL" id="KAI7747855.1"/>
    </source>
</evidence>
<evidence type="ECO:0000313" key="3">
    <source>
        <dbReference type="Proteomes" id="UP001206925"/>
    </source>
</evidence>
<dbReference type="SUPFAM" id="SSF48371">
    <property type="entry name" value="ARM repeat"/>
    <property type="match status" value="1"/>
</dbReference>
<accession>A0AAD5CV15</accession>
<reference evidence="1" key="1">
    <citation type="submission" date="2022-06" db="EMBL/GenBank/DDBJ databases">
        <title>Uncovering the hologenomic basis of an extraordinary plant invasion.</title>
        <authorList>
            <person name="Bieker V.C."/>
            <person name="Martin M.D."/>
            <person name="Gilbert T."/>
            <person name="Hodgins K."/>
            <person name="Battlay P."/>
            <person name="Petersen B."/>
            <person name="Wilson J."/>
        </authorList>
    </citation>
    <scope>NUCLEOTIDE SEQUENCE</scope>
    <source>
        <strain evidence="1">AA19_3_7</strain>
        <tissue evidence="1">Leaf</tissue>
    </source>
</reference>
<dbReference type="Gene3D" id="1.25.10.10">
    <property type="entry name" value="Leucine-rich Repeat Variant"/>
    <property type="match status" value="1"/>
</dbReference>
<dbReference type="InterPro" id="IPR052608">
    <property type="entry name" value="U-box_domain_protein"/>
</dbReference>
<dbReference type="InterPro" id="IPR011989">
    <property type="entry name" value="ARM-like"/>
</dbReference>
<sequence>MAEGDNVRTIVKFLSHEQSKERDEAVSLLFELSKLESLCDKIGSVNGSILMLVGMSNSKSENVSTVEKVNKTLENLAKNENNVRQMAENGRLQPLLTLILEGICIKF</sequence>
<dbReference type="InterPro" id="IPR016024">
    <property type="entry name" value="ARM-type_fold"/>
</dbReference>
<dbReference type="EMBL" id="JAMZMK010006650">
    <property type="protein sequence ID" value="KAI7747861.1"/>
    <property type="molecule type" value="Genomic_DNA"/>
</dbReference>
<comment type="caution">
    <text evidence="1">The sequence shown here is derived from an EMBL/GenBank/DDBJ whole genome shotgun (WGS) entry which is preliminary data.</text>
</comment>